<evidence type="ECO:0000313" key="8">
    <source>
        <dbReference type="Proteomes" id="UP001595947"/>
    </source>
</evidence>
<reference evidence="8" key="1">
    <citation type="journal article" date="2019" name="Int. J. Syst. Evol. Microbiol.">
        <title>The Global Catalogue of Microorganisms (GCM) 10K type strain sequencing project: providing services to taxonomists for standard genome sequencing and annotation.</title>
        <authorList>
            <consortium name="The Broad Institute Genomics Platform"/>
            <consortium name="The Broad Institute Genome Sequencing Center for Infectious Disease"/>
            <person name="Wu L."/>
            <person name="Ma J."/>
        </authorList>
    </citation>
    <scope>NUCLEOTIDE SEQUENCE [LARGE SCALE GENOMIC DNA]</scope>
    <source>
        <strain evidence="8">CGMCC 4.7093</strain>
    </source>
</reference>
<dbReference type="InterPro" id="IPR009068">
    <property type="entry name" value="uS15_NS1_RNA-bd_sf"/>
</dbReference>
<dbReference type="CDD" id="cd00353">
    <property type="entry name" value="Ribosomal_S15p_S13e"/>
    <property type="match status" value="1"/>
</dbReference>
<evidence type="ECO:0000256" key="1">
    <source>
        <dbReference type="ARBA" id="ARBA00022980"/>
    </source>
</evidence>
<evidence type="ECO:0000256" key="4">
    <source>
        <dbReference type="RuleBase" id="RU003919"/>
    </source>
</evidence>
<dbReference type="PANTHER" id="PTHR23321:SF26">
    <property type="entry name" value="SMALL RIBOSOMAL SUBUNIT PROTEIN US15M"/>
    <property type="match status" value="1"/>
</dbReference>
<comment type="similarity">
    <text evidence="3 4">Belongs to the universal ribosomal protein uS15 family.</text>
</comment>
<feature type="compositionally biased region" description="Basic and acidic residues" evidence="6">
    <location>
        <begin position="1"/>
        <end position="12"/>
    </location>
</feature>
<keyword evidence="3 5" id="KW-0694">RNA-binding</keyword>
<sequence>MALTTEQKKDILSEYGVHTTDTGSPEAQVALLTKRIVQLTEHLKMHKHDHHSRRGLLLLVGRRRRLLKYVASVDVSRYRSLIERLGLRR</sequence>
<proteinExistence type="inferred from homology"/>
<dbReference type="SUPFAM" id="SSF47060">
    <property type="entry name" value="S15/NS1 RNA-binding domain"/>
    <property type="match status" value="1"/>
</dbReference>
<dbReference type="Gene3D" id="6.10.250.3130">
    <property type="match status" value="1"/>
</dbReference>
<dbReference type="Proteomes" id="UP001595947">
    <property type="component" value="Unassembled WGS sequence"/>
</dbReference>
<evidence type="ECO:0000256" key="5">
    <source>
        <dbReference type="RuleBase" id="RU004524"/>
    </source>
</evidence>
<organism evidence="7 8">
    <name type="scientific">Actinomycetospora atypica</name>
    <dbReference type="NCBI Taxonomy" id="1290095"/>
    <lineage>
        <taxon>Bacteria</taxon>
        <taxon>Bacillati</taxon>
        <taxon>Actinomycetota</taxon>
        <taxon>Actinomycetes</taxon>
        <taxon>Pseudonocardiales</taxon>
        <taxon>Pseudonocardiaceae</taxon>
        <taxon>Actinomycetospora</taxon>
    </lineage>
</organism>
<feature type="region of interest" description="Disordered" evidence="6">
    <location>
        <begin position="1"/>
        <end position="22"/>
    </location>
</feature>
<comment type="function">
    <text evidence="3">Forms an intersubunit bridge (bridge B4) with the 23S rRNA of the 50S subunit in the ribosome.</text>
</comment>
<dbReference type="GO" id="GO:0005840">
    <property type="term" value="C:ribosome"/>
    <property type="evidence" value="ECO:0007669"/>
    <property type="project" value="UniProtKB-KW"/>
</dbReference>
<dbReference type="InterPro" id="IPR000589">
    <property type="entry name" value="Ribosomal_uS15"/>
</dbReference>
<dbReference type="SMART" id="SM01387">
    <property type="entry name" value="Ribosomal_S15"/>
    <property type="match status" value="1"/>
</dbReference>
<evidence type="ECO:0000256" key="2">
    <source>
        <dbReference type="ARBA" id="ARBA00023274"/>
    </source>
</evidence>
<name>A0ABV9YVN9_9PSEU</name>
<protein>
    <recommendedName>
        <fullName evidence="3">Small ribosomal subunit protein uS15</fullName>
    </recommendedName>
</protein>
<keyword evidence="2 3" id="KW-0687">Ribonucleoprotein</keyword>
<comment type="subunit">
    <text evidence="3">Part of the 30S ribosomal subunit. Forms a bridge to the 50S subunit in the 70S ribosome, contacting the 23S rRNA.</text>
</comment>
<dbReference type="EMBL" id="JBHSIV010000057">
    <property type="protein sequence ID" value="MFC5066097.1"/>
    <property type="molecule type" value="Genomic_DNA"/>
</dbReference>
<dbReference type="PANTHER" id="PTHR23321">
    <property type="entry name" value="RIBOSOMAL PROTEIN S15, BACTERIAL AND ORGANELLAR"/>
    <property type="match status" value="1"/>
</dbReference>
<keyword evidence="8" id="KW-1185">Reference proteome</keyword>
<evidence type="ECO:0000256" key="6">
    <source>
        <dbReference type="SAM" id="MobiDB-lite"/>
    </source>
</evidence>
<keyword evidence="1 3" id="KW-0689">Ribosomal protein</keyword>
<dbReference type="RefSeq" id="WP_378039412.1">
    <property type="nucleotide sequence ID" value="NZ_JBHSIV010000057.1"/>
</dbReference>
<dbReference type="Pfam" id="PF00312">
    <property type="entry name" value="Ribosomal_S15"/>
    <property type="match status" value="1"/>
</dbReference>
<dbReference type="HAMAP" id="MF_01343_B">
    <property type="entry name" value="Ribosomal_uS15_B"/>
    <property type="match status" value="1"/>
</dbReference>
<dbReference type="InterPro" id="IPR005290">
    <property type="entry name" value="Ribosomal_uS15_bac-type"/>
</dbReference>
<comment type="caution">
    <text evidence="7">The sequence shown here is derived from an EMBL/GenBank/DDBJ whole genome shotgun (WGS) entry which is preliminary data.</text>
</comment>
<evidence type="ECO:0000313" key="7">
    <source>
        <dbReference type="EMBL" id="MFC5066097.1"/>
    </source>
</evidence>
<dbReference type="NCBIfam" id="TIGR00952">
    <property type="entry name" value="S15_bact"/>
    <property type="match status" value="1"/>
</dbReference>
<comment type="function">
    <text evidence="3 5">One of the primary rRNA binding proteins, it binds directly to 16S rRNA where it helps nucleate assembly of the platform of the 30S subunit by binding and bridging several RNA helices of the 16S rRNA.</text>
</comment>
<gene>
    <name evidence="3 7" type="primary">rpsO</name>
    <name evidence="7" type="ORF">ACFPBZ_28085</name>
</gene>
<evidence type="ECO:0000256" key="3">
    <source>
        <dbReference type="HAMAP-Rule" id="MF_01343"/>
    </source>
</evidence>
<keyword evidence="3 5" id="KW-0699">rRNA-binding</keyword>
<accession>A0ABV9YVN9</accession>
<dbReference type="PROSITE" id="PS00362">
    <property type="entry name" value="RIBOSOMAL_S15"/>
    <property type="match status" value="1"/>
</dbReference>
<dbReference type="Gene3D" id="1.10.287.10">
    <property type="entry name" value="S15/NS1, RNA-binding"/>
    <property type="match status" value="1"/>
</dbReference>